<protein>
    <recommendedName>
        <fullName evidence="3">DNA helicase</fullName>
    </recommendedName>
</protein>
<dbReference type="Gene3D" id="3.40.50.300">
    <property type="entry name" value="P-loop containing nucleotide triphosphate hydrolases"/>
    <property type="match status" value="1"/>
</dbReference>
<gene>
    <name evidence="1" type="ORF">AWU65_02720</name>
</gene>
<keyword evidence="2" id="KW-1185">Reference proteome</keyword>
<dbReference type="SUPFAM" id="SSF52540">
    <property type="entry name" value="P-loop containing nucleoside triphosphate hydrolases"/>
    <property type="match status" value="1"/>
</dbReference>
<evidence type="ECO:0008006" key="3">
    <source>
        <dbReference type="Google" id="ProtNLM"/>
    </source>
</evidence>
<dbReference type="EMBL" id="LWMH01000001">
    <property type="protein sequence ID" value="KZS44915.1"/>
    <property type="molecule type" value="Genomic_DNA"/>
</dbReference>
<accession>A0A168EXG4</accession>
<comment type="caution">
    <text evidence="1">The sequence shown here is derived from an EMBL/GenBank/DDBJ whole genome shotgun (WGS) entry which is preliminary data.</text>
</comment>
<dbReference type="InterPro" id="IPR027417">
    <property type="entry name" value="P-loop_NTPase"/>
</dbReference>
<organism evidence="1 2">
    <name type="scientific">Paenibacillus glucanolyticus</name>
    <dbReference type="NCBI Taxonomy" id="59843"/>
    <lineage>
        <taxon>Bacteria</taxon>
        <taxon>Bacillati</taxon>
        <taxon>Bacillota</taxon>
        <taxon>Bacilli</taxon>
        <taxon>Bacillales</taxon>
        <taxon>Paenibacillaceae</taxon>
        <taxon>Paenibacillus</taxon>
    </lineage>
</organism>
<evidence type="ECO:0000313" key="2">
    <source>
        <dbReference type="Proteomes" id="UP000076796"/>
    </source>
</evidence>
<dbReference type="RefSeq" id="WP_063477420.1">
    <property type="nucleotide sequence ID" value="NZ_LWMH01000001.1"/>
</dbReference>
<dbReference type="AlphaFoldDB" id="A0A168EXG4"/>
<reference evidence="1" key="1">
    <citation type="journal article" date="2016" name="Genome Announc.">
        <title>Draft genomes of two strains of Paenibacillus glucanolyticus with capability to degrade lignocellulose.</title>
        <authorList>
            <person name="Mathews S.L."/>
            <person name="Pawlak J."/>
            <person name="Grunden A.M."/>
        </authorList>
    </citation>
    <scope>NUCLEOTIDE SEQUENCE [LARGE SCALE GENOMIC DNA]</scope>
    <source>
        <strain evidence="1">SLM1</strain>
    </source>
</reference>
<dbReference type="OrthoDB" id="5107704at2"/>
<name>A0A168EXG4_9BACL</name>
<proteinExistence type="predicted"/>
<dbReference type="Proteomes" id="UP000076796">
    <property type="component" value="Unassembled WGS sequence"/>
</dbReference>
<sequence>MARSTIMLAVAGSGKTRYIANHLNPTSKNLVITYTRQNVSNLKKEIHNIHGEIPKNTQVLTFASFVYRWLLKPFEPILIIGGSKGLITTGVEINKEPEPQRINGEPNYKYYKQNDYRHYIYNRKYYSSRMSGLVLAQSKEVKKIILGRMLKFCDQLYIDELQDFMGKDFDLLSLIIKEKNINVFAVGDFHQHSVSKSNFSTNKPFSKKGKTFISRDEYKALFKGAVDIDESTLINSRRVPEEICSFIRNKLEIILHSSSTIKGRYELLEDDSRISEVMEDTSIIKLFYNDSRKYNCLPTINWGYSKGDTYEKACIILTKTFAALFKEDFSSTHLSPTQINPLYVAMTRVTNELYFVKENDFKRHKKKYMRL</sequence>
<evidence type="ECO:0000313" key="1">
    <source>
        <dbReference type="EMBL" id="KZS44915.1"/>
    </source>
</evidence>